<evidence type="ECO:0000256" key="1">
    <source>
        <dbReference type="SAM" id="MobiDB-lite"/>
    </source>
</evidence>
<name>E7RX04_9BURK</name>
<accession>E7RX04</accession>
<comment type="caution">
    <text evidence="2">The sequence shown here is derived from an EMBL/GenBank/DDBJ whole genome shotgun (WGS) entry which is preliminary data.</text>
</comment>
<dbReference type="STRING" id="887898.HMPREF0551_1217"/>
<feature type="compositionally biased region" description="Low complexity" evidence="1">
    <location>
        <begin position="66"/>
        <end position="84"/>
    </location>
</feature>
<feature type="non-terminal residue" evidence="2">
    <location>
        <position position="84"/>
    </location>
</feature>
<feature type="region of interest" description="Disordered" evidence="1">
    <location>
        <begin position="1"/>
        <end position="84"/>
    </location>
</feature>
<keyword evidence="3" id="KW-1185">Reference proteome</keyword>
<protein>
    <submittedName>
        <fullName evidence="2">Uncharacterized protein</fullName>
    </submittedName>
</protein>
<proteinExistence type="predicted"/>
<dbReference type="HOGENOM" id="CLU_2532786_0_0_4"/>
<gene>
    <name evidence="2" type="ORF">HMPREF0551_1217</name>
</gene>
<organism evidence="2 3">
    <name type="scientific">Lautropia mirabilis ATCC 51599</name>
    <dbReference type="NCBI Taxonomy" id="887898"/>
    <lineage>
        <taxon>Bacteria</taxon>
        <taxon>Pseudomonadati</taxon>
        <taxon>Pseudomonadota</taxon>
        <taxon>Betaproteobacteria</taxon>
        <taxon>Burkholderiales</taxon>
        <taxon>Burkholderiaceae</taxon>
        <taxon>Lautropia</taxon>
    </lineage>
</organism>
<feature type="compositionally biased region" description="Gly residues" evidence="1">
    <location>
        <begin position="38"/>
        <end position="48"/>
    </location>
</feature>
<dbReference type="EMBL" id="AEQP01000006">
    <property type="protein sequence ID" value="EFV94995.1"/>
    <property type="molecule type" value="Genomic_DNA"/>
</dbReference>
<evidence type="ECO:0000313" key="2">
    <source>
        <dbReference type="EMBL" id="EFV94995.1"/>
    </source>
</evidence>
<dbReference type="AlphaFoldDB" id="E7RX04"/>
<sequence>MGPAPSSGPVRAAIGKACRGGGRHRWGAREGWRRGRLGRMGNGHGRSGGTPLMVPVSAPIIPCPQPAARSPQPAARSPQPAARS</sequence>
<dbReference type="Proteomes" id="UP000011021">
    <property type="component" value="Unassembled WGS sequence"/>
</dbReference>
<evidence type="ECO:0000313" key="3">
    <source>
        <dbReference type="Proteomes" id="UP000011021"/>
    </source>
</evidence>
<reference evidence="2 3" key="1">
    <citation type="submission" date="2010-12" db="EMBL/GenBank/DDBJ databases">
        <authorList>
            <person name="Muzny D."/>
            <person name="Qin X."/>
            <person name="Deng J."/>
            <person name="Jiang H."/>
            <person name="Liu Y."/>
            <person name="Qu J."/>
            <person name="Song X.-Z."/>
            <person name="Zhang L."/>
            <person name="Thornton R."/>
            <person name="Coyle M."/>
            <person name="Francisco L."/>
            <person name="Jackson L."/>
            <person name="Javaid M."/>
            <person name="Korchina V."/>
            <person name="Kovar C."/>
            <person name="Mata R."/>
            <person name="Mathew T."/>
            <person name="Ngo R."/>
            <person name="Nguyen L."/>
            <person name="Nguyen N."/>
            <person name="Okwuonu G."/>
            <person name="Ongeri F."/>
            <person name="Pham C."/>
            <person name="Simmons D."/>
            <person name="Wilczek-Boney K."/>
            <person name="Hale W."/>
            <person name="Jakkamsetti A."/>
            <person name="Pham P."/>
            <person name="Ruth R."/>
            <person name="San Lucas F."/>
            <person name="Warren J."/>
            <person name="Zhang J."/>
            <person name="Zhao Z."/>
            <person name="Zhou C."/>
            <person name="Zhu D."/>
            <person name="Lee S."/>
            <person name="Bess C."/>
            <person name="Blankenburg K."/>
            <person name="Forbes L."/>
            <person name="Fu Q."/>
            <person name="Gubbala S."/>
            <person name="Hirani K."/>
            <person name="Jayaseelan J.C."/>
            <person name="Lara F."/>
            <person name="Munidasa M."/>
            <person name="Palculict T."/>
            <person name="Patil S."/>
            <person name="Pu L.-L."/>
            <person name="Saada N."/>
            <person name="Tang L."/>
            <person name="Weissenberger G."/>
            <person name="Zhu Y."/>
            <person name="Hemphill L."/>
            <person name="Shang Y."/>
            <person name="Youmans B."/>
            <person name="Ayvaz T."/>
            <person name="Ross M."/>
            <person name="Santibanez J."/>
            <person name="Aqrawi P."/>
            <person name="Gross S."/>
            <person name="Joshi V."/>
            <person name="Fowler G."/>
            <person name="Nazareth L."/>
            <person name="Reid J."/>
            <person name="Worley K."/>
            <person name="Petrosino J."/>
            <person name="Highlander S."/>
            <person name="Gibbs R."/>
        </authorList>
    </citation>
    <scope>NUCLEOTIDE SEQUENCE [LARGE SCALE GENOMIC DNA]</scope>
    <source>
        <strain evidence="2 3">ATCC 51599</strain>
    </source>
</reference>